<dbReference type="Gene3D" id="3.40.50.150">
    <property type="entry name" value="Vaccinia Virus protein VP39"/>
    <property type="match status" value="1"/>
</dbReference>
<dbReference type="Pfam" id="PF10294">
    <property type="entry name" value="Methyltransf_16"/>
    <property type="match status" value="2"/>
</dbReference>
<dbReference type="RefSeq" id="XP_030979055.1">
    <property type="nucleotide sequence ID" value="XM_031128915.1"/>
</dbReference>
<dbReference type="PANTHER" id="PTHR14614">
    <property type="entry name" value="HEPATOCELLULAR CARCINOMA-ASSOCIATED ANTIGEN"/>
    <property type="match status" value="1"/>
</dbReference>
<sequence length="447" mass="49136">MHYIRFLRPPAIKTRQIAARQSQIHVELVLTVTTDLGDSFLCPNNPLDLEVFISENSSRRNWDGHSENDEPDRSQQFRKVPMPRPPRWTAGSRVLKTDFLLPAFNSVEALGEATLCVRPANRSLSSDATADLLKTHGLVMPIYVELRSSGPAETVALRRLRFSAPGSDQLVAMRRPVAVEVEEELGESIARHVWDAGVCMTAIISSICSTMPLDGEMNNLPKLRDILTASDGLAVVEIGCGVGILGIGLATALLHRQRCDSGRGAQTNPTRPVSILMTDLPEARDRAVANISRYDRMNSHGPPQRDSGQDGSEEDRTVEALPIPVDYEDLDWEDGRKGKFGAKVNARPWDLVMLSDCTYNVDMLPALVETLTALHRSITATSSFSVAGPKVLLATKPRHESEKALFELMHDAGWRISDQTVLPLPVMGSEAETIEAYLFTRPADSGP</sequence>
<evidence type="ECO:0000256" key="1">
    <source>
        <dbReference type="SAM" id="MobiDB-lite"/>
    </source>
</evidence>
<name>A0A6P8AVZ2_PYRGI</name>
<gene>
    <name evidence="3" type="ORF">PgNI_08925</name>
</gene>
<dbReference type="SUPFAM" id="SSF53335">
    <property type="entry name" value="S-adenosyl-L-methionine-dependent methyltransferases"/>
    <property type="match status" value="1"/>
</dbReference>
<dbReference type="PANTHER" id="PTHR14614:SF132">
    <property type="entry name" value="PROTEIN-LYSINE METHYLTRANSFERASE C42C1.13"/>
    <property type="match status" value="1"/>
</dbReference>
<evidence type="ECO:0000313" key="3">
    <source>
        <dbReference type="RefSeq" id="XP_030979055.1"/>
    </source>
</evidence>
<dbReference type="Proteomes" id="UP000515153">
    <property type="component" value="Chromosome V"/>
</dbReference>
<organism evidence="2 3">
    <name type="scientific">Pyricularia grisea</name>
    <name type="common">Crabgrass-specific blast fungus</name>
    <name type="synonym">Magnaporthe grisea</name>
    <dbReference type="NCBI Taxonomy" id="148305"/>
    <lineage>
        <taxon>Eukaryota</taxon>
        <taxon>Fungi</taxon>
        <taxon>Dikarya</taxon>
        <taxon>Ascomycota</taxon>
        <taxon>Pezizomycotina</taxon>
        <taxon>Sordariomycetes</taxon>
        <taxon>Sordariomycetidae</taxon>
        <taxon>Magnaporthales</taxon>
        <taxon>Pyriculariaceae</taxon>
        <taxon>Pyricularia</taxon>
    </lineage>
</organism>
<reference evidence="3" key="2">
    <citation type="submission" date="2019-10" db="EMBL/GenBank/DDBJ databases">
        <authorList>
            <consortium name="NCBI Genome Project"/>
        </authorList>
    </citation>
    <scope>NUCLEOTIDE SEQUENCE</scope>
    <source>
        <strain evidence="3">NI907</strain>
    </source>
</reference>
<reference evidence="3" key="3">
    <citation type="submission" date="2025-08" db="UniProtKB">
        <authorList>
            <consortium name="RefSeq"/>
        </authorList>
    </citation>
    <scope>IDENTIFICATION</scope>
    <source>
        <strain evidence="3">NI907</strain>
    </source>
</reference>
<protein>
    <submittedName>
        <fullName evidence="3">Uncharacterized protein</fullName>
    </submittedName>
</protein>
<feature type="region of interest" description="Disordered" evidence="1">
    <location>
        <begin position="293"/>
        <end position="320"/>
    </location>
</feature>
<dbReference type="GO" id="GO:0008757">
    <property type="term" value="F:S-adenosylmethionine-dependent methyltransferase activity"/>
    <property type="evidence" value="ECO:0007669"/>
    <property type="project" value="UniProtKB-ARBA"/>
</dbReference>
<feature type="region of interest" description="Disordered" evidence="1">
    <location>
        <begin position="59"/>
        <end position="85"/>
    </location>
</feature>
<dbReference type="InterPro" id="IPR019410">
    <property type="entry name" value="Methyltransf_16"/>
</dbReference>
<dbReference type="GeneID" id="41963823"/>
<reference evidence="2 3" key="1">
    <citation type="journal article" date="2019" name="Mol. Biol. Evol.">
        <title>Blast fungal genomes show frequent chromosomal changes, gene gains and losses, and effector gene turnover.</title>
        <authorList>
            <person name="Gomez Luciano L.B."/>
            <person name="Jason Tsai I."/>
            <person name="Chuma I."/>
            <person name="Tosa Y."/>
            <person name="Chen Y.H."/>
            <person name="Li J.Y."/>
            <person name="Li M.Y."/>
            <person name="Jade Lu M.Y."/>
            <person name="Nakayashiki H."/>
            <person name="Li W.H."/>
        </authorList>
    </citation>
    <scope>NUCLEOTIDE SEQUENCE [LARGE SCALE GENOMIC DNA]</scope>
    <source>
        <strain evidence="2 3">NI907</strain>
    </source>
</reference>
<dbReference type="GO" id="GO:0005829">
    <property type="term" value="C:cytosol"/>
    <property type="evidence" value="ECO:0007669"/>
    <property type="project" value="TreeGrafter"/>
</dbReference>
<feature type="compositionally biased region" description="Basic and acidic residues" evidence="1">
    <location>
        <begin position="59"/>
        <end position="75"/>
    </location>
</feature>
<keyword evidence="2" id="KW-1185">Reference proteome</keyword>
<dbReference type="AlphaFoldDB" id="A0A6P8AVZ2"/>
<dbReference type="InterPro" id="IPR029063">
    <property type="entry name" value="SAM-dependent_MTases_sf"/>
</dbReference>
<dbReference type="KEGG" id="pgri:PgNI_08925"/>
<accession>A0A6P8AVZ2</accession>
<evidence type="ECO:0000313" key="2">
    <source>
        <dbReference type="Proteomes" id="UP000515153"/>
    </source>
</evidence>
<proteinExistence type="predicted"/>